<gene>
    <name evidence="5" type="primary">bamE</name>
    <name evidence="5" type="ORF">ACFOEE_13335</name>
</gene>
<dbReference type="Proteomes" id="UP001595453">
    <property type="component" value="Unassembled WGS sequence"/>
</dbReference>
<organism evidence="5 6">
    <name type="scientific">Pseudoalteromonas fenneropenaei</name>
    <dbReference type="NCBI Taxonomy" id="1737459"/>
    <lineage>
        <taxon>Bacteria</taxon>
        <taxon>Pseudomonadati</taxon>
        <taxon>Pseudomonadota</taxon>
        <taxon>Gammaproteobacteria</taxon>
        <taxon>Alteromonadales</taxon>
        <taxon>Pseudoalteromonadaceae</taxon>
        <taxon>Pseudoalteromonas</taxon>
    </lineage>
</organism>
<feature type="domain" description="Outer membrane protein assembly factor BamE" evidence="4">
    <location>
        <begin position="28"/>
        <end position="106"/>
    </location>
</feature>
<evidence type="ECO:0000256" key="2">
    <source>
        <dbReference type="ARBA" id="ARBA00023136"/>
    </source>
</evidence>
<reference evidence="6" key="1">
    <citation type="journal article" date="2019" name="Int. J. Syst. Evol. Microbiol.">
        <title>The Global Catalogue of Microorganisms (GCM) 10K type strain sequencing project: providing services to taxonomists for standard genome sequencing and annotation.</title>
        <authorList>
            <consortium name="The Broad Institute Genomics Platform"/>
            <consortium name="The Broad Institute Genome Sequencing Center for Infectious Disease"/>
            <person name="Wu L."/>
            <person name="Ma J."/>
        </authorList>
    </citation>
    <scope>NUCLEOTIDE SEQUENCE [LARGE SCALE GENOMIC DNA]</scope>
    <source>
        <strain evidence="6">KCTC 42730</strain>
    </source>
</reference>
<feature type="chain" id="PRO_5046358915" evidence="3">
    <location>
        <begin position="24"/>
        <end position="121"/>
    </location>
</feature>
<evidence type="ECO:0000256" key="3">
    <source>
        <dbReference type="SAM" id="SignalP"/>
    </source>
</evidence>
<protein>
    <submittedName>
        <fullName evidence="5">Outer membrane protein assembly factor BamE</fullName>
    </submittedName>
</protein>
<keyword evidence="2" id="KW-0472">Membrane</keyword>
<keyword evidence="1 3" id="KW-0732">Signal</keyword>
<dbReference type="InterPro" id="IPR037873">
    <property type="entry name" value="BamE-like"/>
</dbReference>
<dbReference type="Pfam" id="PF04355">
    <property type="entry name" value="BamE"/>
    <property type="match status" value="1"/>
</dbReference>
<evidence type="ECO:0000313" key="5">
    <source>
        <dbReference type="EMBL" id="MFC3033505.1"/>
    </source>
</evidence>
<evidence type="ECO:0000259" key="4">
    <source>
        <dbReference type="Pfam" id="PF04355"/>
    </source>
</evidence>
<dbReference type="InterPro" id="IPR007450">
    <property type="entry name" value="BamE_dom"/>
</dbReference>
<evidence type="ECO:0000256" key="1">
    <source>
        <dbReference type="ARBA" id="ARBA00022729"/>
    </source>
</evidence>
<name>A0ABV7CLH5_9GAMM</name>
<accession>A0ABV7CLH5</accession>
<dbReference type="RefSeq" id="WP_377125056.1">
    <property type="nucleotide sequence ID" value="NZ_JBHRSD010000023.1"/>
</dbReference>
<feature type="signal peptide" evidence="3">
    <location>
        <begin position="1"/>
        <end position="23"/>
    </location>
</feature>
<dbReference type="EMBL" id="JBHRSD010000023">
    <property type="protein sequence ID" value="MFC3033505.1"/>
    <property type="molecule type" value="Genomic_DNA"/>
</dbReference>
<evidence type="ECO:0000313" key="6">
    <source>
        <dbReference type="Proteomes" id="UP001595453"/>
    </source>
</evidence>
<keyword evidence="6" id="KW-1185">Reference proteome</keyword>
<proteinExistence type="predicted"/>
<dbReference type="PROSITE" id="PS51257">
    <property type="entry name" value="PROKAR_LIPOPROTEIN"/>
    <property type="match status" value="1"/>
</dbReference>
<dbReference type="Gene3D" id="3.30.1450.10">
    <property type="match status" value="1"/>
</dbReference>
<comment type="caution">
    <text evidence="5">The sequence shown here is derived from an EMBL/GenBank/DDBJ whole genome shotgun (WGS) entry which is preliminary data.</text>
</comment>
<sequence>MKNKFIIALFALVLAACSSTQSGKDFDMEVVKSFKKGQTTQEDVRTAIGDPTGMDDMANGDVVWTYEYYENKSSGLSYVPVAGVYAGGSKGEQKFVTIKFDAKGVMNGLSMREVNSGSSHF</sequence>